<comment type="caution">
    <text evidence="1">The sequence shown here is derived from an EMBL/GenBank/DDBJ whole genome shotgun (WGS) entry which is preliminary data.</text>
</comment>
<accession>A0A2Z6RZV4</accession>
<reference evidence="2" key="2">
    <citation type="submission" date="2019-10" db="EMBL/GenBank/DDBJ databases">
        <title>Conservation and host-specific expression of non-tandemly repeated heterogenous ribosome RNA gene in arbuscular mycorrhizal fungi.</title>
        <authorList>
            <person name="Maeda T."/>
            <person name="Kobayashi Y."/>
            <person name="Nakagawa T."/>
            <person name="Ezawa T."/>
            <person name="Yamaguchi K."/>
            <person name="Bino T."/>
            <person name="Nishimoto Y."/>
            <person name="Shigenobu S."/>
            <person name="Kawaguchi M."/>
        </authorList>
    </citation>
    <scope>NUCLEOTIDE SEQUENCE</scope>
    <source>
        <strain evidence="2">HR1</strain>
    </source>
</reference>
<protein>
    <submittedName>
        <fullName evidence="1">Uncharacterized protein</fullName>
    </submittedName>
</protein>
<name>A0A2Z6RZV4_9GLOM</name>
<dbReference type="Proteomes" id="UP000247702">
    <property type="component" value="Unassembled WGS sequence"/>
</dbReference>
<organism evidence="1 3">
    <name type="scientific">Rhizophagus clarus</name>
    <dbReference type="NCBI Taxonomy" id="94130"/>
    <lineage>
        <taxon>Eukaryota</taxon>
        <taxon>Fungi</taxon>
        <taxon>Fungi incertae sedis</taxon>
        <taxon>Mucoromycota</taxon>
        <taxon>Glomeromycotina</taxon>
        <taxon>Glomeromycetes</taxon>
        <taxon>Glomerales</taxon>
        <taxon>Glomeraceae</taxon>
        <taxon>Rhizophagus</taxon>
    </lineage>
</organism>
<dbReference type="EMBL" id="BLAL01000074">
    <property type="protein sequence ID" value="GES83859.1"/>
    <property type="molecule type" value="Genomic_DNA"/>
</dbReference>
<evidence type="ECO:0000313" key="2">
    <source>
        <dbReference type="EMBL" id="GES83859.1"/>
    </source>
</evidence>
<dbReference type="AlphaFoldDB" id="A0A2Z6RZV4"/>
<keyword evidence="3" id="KW-1185">Reference proteome</keyword>
<proteinExistence type="predicted"/>
<dbReference type="EMBL" id="BEXD01003923">
    <property type="protein sequence ID" value="GBC04015.1"/>
    <property type="molecule type" value="Genomic_DNA"/>
</dbReference>
<sequence length="128" mass="14670">MFRLKYLCTSHRSICAPVRHLFHAKHGSNPNIVPYLPNRKSIQRRAKVEPLHVNKAIIPASTSNVTTPTTLATEVATPQEGLPVLTEEERQEILICLEQRHNDLNIEFEATHRMSRVVHKQRKTKFAS</sequence>
<dbReference type="Proteomes" id="UP000615446">
    <property type="component" value="Unassembled WGS sequence"/>
</dbReference>
<gene>
    <name evidence="2" type="ORF">RCL2_001100900</name>
    <name evidence="1" type="ORF">RclHR1_05470006</name>
</gene>
<evidence type="ECO:0000313" key="1">
    <source>
        <dbReference type="EMBL" id="GBC04015.1"/>
    </source>
</evidence>
<reference evidence="1 3" key="1">
    <citation type="submission" date="2017-11" db="EMBL/GenBank/DDBJ databases">
        <title>The genome of Rhizophagus clarus HR1 reveals common genetic basis of auxotrophy among arbuscular mycorrhizal fungi.</title>
        <authorList>
            <person name="Kobayashi Y."/>
        </authorList>
    </citation>
    <scope>NUCLEOTIDE SEQUENCE [LARGE SCALE GENOMIC DNA]</scope>
    <source>
        <strain evidence="1 3">HR1</strain>
    </source>
</reference>
<evidence type="ECO:0000313" key="3">
    <source>
        <dbReference type="Proteomes" id="UP000247702"/>
    </source>
</evidence>